<keyword evidence="1 4" id="KW-0479">Metal-binding</keyword>
<dbReference type="InterPro" id="IPR000760">
    <property type="entry name" value="Inositol_monophosphatase-like"/>
</dbReference>
<keyword evidence="2" id="KW-0378">Hydrolase</keyword>
<dbReference type="Gene3D" id="3.40.190.80">
    <property type="match status" value="1"/>
</dbReference>
<proteinExistence type="predicted"/>
<dbReference type="Gene3D" id="3.30.540.10">
    <property type="entry name" value="Fructose-1,6-Bisphosphatase, subunit A, domain 1"/>
    <property type="match status" value="1"/>
</dbReference>
<dbReference type="STRING" id="1802421.A2318_03450"/>
<evidence type="ECO:0000256" key="1">
    <source>
        <dbReference type="ARBA" id="ARBA00022723"/>
    </source>
</evidence>
<evidence type="ECO:0008006" key="7">
    <source>
        <dbReference type="Google" id="ProtNLM"/>
    </source>
</evidence>
<comment type="caution">
    <text evidence="5">The sequence shown here is derived from an EMBL/GenBank/DDBJ whole genome shotgun (WGS) entry which is preliminary data.</text>
</comment>
<feature type="binding site" evidence="4">
    <location>
        <position position="96"/>
    </location>
    <ligand>
        <name>Mg(2+)</name>
        <dbReference type="ChEBI" id="CHEBI:18420"/>
        <label>1</label>
        <note>catalytic</note>
    </ligand>
</feature>
<reference evidence="5 6" key="1">
    <citation type="journal article" date="2016" name="Nat. Commun.">
        <title>Thousands of microbial genomes shed light on interconnected biogeochemical processes in an aquifer system.</title>
        <authorList>
            <person name="Anantharaman K."/>
            <person name="Brown C.T."/>
            <person name="Hug L.A."/>
            <person name="Sharon I."/>
            <person name="Castelle C.J."/>
            <person name="Probst A.J."/>
            <person name="Thomas B.C."/>
            <person name="Singh A."/>
            <person name="Wilkins M.J."/>
            <person name="Karaoz U."/>
            <person name="Brodie E.L."/>
            <person name="Williams K.H."/>
            <person name="Hubbard S.S."/>
            <person name="Banfield J.F."/>
        </authorList>
    </citation>
    <scope>NUCLEOTIDE SEQUENCE [LARGE SCALE GENOMIC DNA]</scope>
</reference>
<dbReference type="Pfam" id="PF00459">
    <property type="entry name" value="Inositol_P"/>
    <property type="match status" value="1"/>
</dbReference>
<evidence type="ECO:0000313" key="6">
    <source>
        <dbReference type="Proteomes" id="UP000177331"/>
    </source>
</evidence>
<feature type="binding site" evidence="4">
    <location>
        <position position="97"/>
    </location>
    <ligand>
        <name>Mg(2+)</name>
        <dbReference type="ChEBI" id="CHEBI:18420"/>
        <label>1</label>
        <note>catalytic</note>
    </ligand>
</feature>
<protein>
    <recommendedName>
        <fullName evidence="7">Inositol monophosphatase</fullName>
    </recommendedName>
</protein>
<dbReference type="EMBL" id="MGFD01000068">
    <property type="protein sequence ID" value="OGL96423.1"/>
    <property type="molecule type" value="Genomic_DNA"/>
</dbReference>
<organism evidence="5 6">
    <name type="scientific">Candidatus Uhrbacteria bacterium RIFOXYB2_FULL_45_11</name>
    <dbReference type="NCBI Taxonomy" id="1802421"/>
    <lineage>
        <taxon>Bacteria</taxon>
        <taxon>Candidatus Uhriibacteriota</taxon>
    </lineage>
</organism>
<feature type="binding site" evidence="4">
    <location>
        <position position="94"/>
    </location>
    <ligand>
        <name>Mg(2+)</name>
        <dbReference type="ChEBI" id="CHEBI:18420"/>
        <label>1</label>
        <note>catalytic</note>
    </ligand>
</feature>
<gene>
    <name evidence="5" type="ORF">A2318_03450</name>
</gene>
<dbReference type="GO" id="GO:0007165">
    <property type="term" value="P:signal transduction"/>
    <property type="evidence" value="ECO:0007669"/>
    <property type="project" value="TreeGrafter"/>
</dbReference>
<sequence>MLKPYLPIYAGQILKILQKAKRKLAVLVRGGDIVKEGGAFGDLLNDIDIRADHVIGKYLQQAIGRSCEGLVACVSVEGLPDYHVRKKGLWVCVDPIDGSLNYKTRGRIMGNPYMAVVTVLSKMEGATFDDVVFAAVLDLRPKSSDLWCAWRDACHDSTTQKMAWLNDIQISTSSEMKLDPGSQVIMTETYYPANREKLLKLFDGQKGNYSRVGSAAYEMAIVSSGNASAFICCSQKNHELGATQLLVRAAGGVAVDWEGNPIGFRPYDFRAQTPIILAANQPIADEIVSRIRTLRL</sequence>
<evidence type="ECO:0000256" key="4">
    <source>
        <dbReference type="PIRSR" id="PIRSR600760-2"/>
    </source>
</evidence>
<evidence type="ECO:0000256" key="3">
    <source>
        <dbReference type="ARBA" id="ARBA00022842"/>
    </source>
</evidence>
<dbReference type="GO" id="GO:0008934">
    <property type="term" value="F:inositol monophosphate 1-phosphatase activity"/>
    <property type="evidence" value="ECO:0007669"/>
    <property type="project" value="TreeGrafter"/>
</dbReference>
<dbReference type="SUPFAM" id="SSF56655">
    <property type="entry name" value="Carbohydrate phosphatase"/>
    <property type="match status" value="1"/>
</dbReference>
<comment type="cofactor">
    <cofactor evidence="4">
        <name>Mg(2+)</name>
        <dbReference type="ChEBI" id="CHEBI:18420"/>
    </cofactor>
</comment>
<dbReference type="PROSITE" id="PS00629">
    <property type="entry name" value="IMP_1"/>
    <property type="match status" value="1"/>
</dbReference>
<evidence type="ECO:0000256" key="2">
    <source>
        <dbReference type="ARBA" id="ARBA00022801"/>
    </source>
</evidence>
<dbReference type="PANTHER" id="PTHR20854:SF4">
    <property type="entry name" value="INOSITOL-1-MONOPHOSPHATASE-RELATED"/>
    <property type="match status" value="1"/>
</dbReference>
<dbReference type="GO" id="GO:0046872">
    <property type="term" value="F:metal ion binding"/>
    <property type="evidence" value="ECO:0007669"/>
    <property type="project" value="UniProtKB-KW"/>
</dbReference>
<accession>A0A1F7W0T9</accession>
<dbReference type="GO" id="GO:0006020">
    <property type="term" value="P:inositol metabolic process"/>
    <property type="evidence" value="ECO:0007669"/>
    <property type="project" value="TreeGrafter"/>
</dbReference>
<dbReference type="PRINTS" id="PR00377">
    <property type="entry name" value="IMPHPHTASES"/>
</dbReference>
<name>A0A1F7W0T9_9BACT</name>
<dbReference type="Proteomes" id="UP000177331">
    <property type="component" value="Unassembled WGS sequence"/>
</dbReference>
<dbReference type="AlphaFoldDB" id="A0A1F7W0T9"/>
<dbReference type="InterPro" id="IPR020583">
    <property type="entry name" value="Inositol_monoP_metal-BS"/>
</dbReference>
<evidence type="ECO:0000313" key="5">
    <source>
        <dbReference type="EMBL" id="OGL96423.1"/>
    </source>
</evidence>
<dbReference type="PANTHER" id="PTHR20854">
    <property type="entry name" value="INOSITOL MONOPHOSPHATASE"/>
    <property type="match status" value="1"/>
</dbReference>
<keyword evidence="3 4" id="KW-0460">Magnesium</keyword>